<dbReference type="InterPro" id="IPR040457">
    <property type="entry name" value="GCP_C"/>
</dbReference>
<dbReference type="PANTHER" id="PTHR19302:SF13">
    <property type="entry name" value="GAMMA-TUBULIN COMPLEX COMPONENT 2"/>
    <property type="match status" value="1"/>
</dbReference>
<reference evidence="9" key="2">
    <citation type="submission" date="2020-11" db="EMBL/GenBank/DDBJ databases">
        <authorList>
            <person name="Cecchin M."/>
            <person name="Marcolungo L."/>
            <person name="Rossato M."/>
            <person name="Girolomoni L."/>
            <person name="Cosentino E."/>
            <person name="Cuine S."/>
            <person name="Li-Beisson Y."/>
            <person name="Delledonne M."/>
            <person name="Ballottari M."/>
        </authorList>
    </citation>
    <scope>NUCLEOTIDE SEQUENCE</scope>
    <source>
        <strain evidence="9">211/11P</strain>
        <tissue evidence="9">Whole cell</tissue>
    </source>
</reference>
<dbReference type="GO" id="GO:0000922">
    <property type="term" value="C:spindle pole"/>
    <property type="evidence" value="ECO:0007669"/>
    <property type="project" value="InterPro"/>
</dbReference>
<dbReference type="GO" id="GO:0051011">
    <property type="term" value="F:microtubule minus-end binding"/>
    <property type="evidence" value="ECO:0007669"/>
    <property type="project" value="TreeGrafter"/>
</dbReference>
<reference evidence="9" key="1">
    <citation type="journal article" date="2019" name="Plant J.">
        <title>Chlorella vulgaris genome assembly and annotation reveals the molecular basis for metabolic acclimation to high light conditions.</title>
        <authorList>
            <person name="Cecchin M."/>
            <person name="Marcolungo L."/>
            <person name="Rossato M."/>
            <person name="Girolomoni L."/>
            <person name="Cosentino E."/>
            <person name="Cuine S."/>
            <person name="Li-Beisson Y."/>
            <person name="Delledonne M."/>
            <person name="Ballottari M."/>
        </authorList>
    </citation>
    <scope>NUCLEOTIDE SEQUENCE</scope>
    <source>
        <strain evidence="9">211/11P</strain>
    </source>
</reference>
<dbReference type="GO" id="GO:0000278">
    <property type="term" value="P:mitotic cell cycle"/>
    <property type="evidence" value="ECO:0007669"/>
    <property type="project" value="TreeGrafter"/>
</dbReference>
<evidence type="ECO:0000259" key="8">
    <source>
        <dbReference type="Pfam" id="PF17681"/>
    </source>
</evidence>
<dbReference type="InterPro" id="IPR042241">
    <property type="entry name" value="GCP_C_sf"/>
</dbReference>
<evidence type="ECO:0000256" key="5">
    <source>
        <dbReference type="RuleBase" id="RU363050"/>
    </source>
</evidence>
<keyword evidence="2 5" id="KW-0963">Cytoplasm</keyword>
<dbReference type="GO" id="GO:0051321">
    <property type="term" value="P:meiotic cell cycle"/>
    <property type="evidence" value="ECO:0007669"/>
    <property type="project" value="TreeGrafter"/>
</dbReference>
<dbReference type="GO" id="GO:0005874">
    <property type="term" value="C:microtubule"/>
    <property type="evidence" value="ECO:0007669"/>
    <property type="project" value="UniProtKB-KW"/>
</dbReference>
<evidence type="ECO:0000256" key="3">
    <source>
        <dbReference type="ARBA" id="ARBA00022701"/>
    </source>
</evidence>
<comment type="function">
    <text evidence="5">Component of the gamma-tubulin ring complex (gTuRC) which mediates microtubule nucleation.</text>
</comment>
<dbReference type="Pfam" id="PF04130">
    <property type="entry name" value="GCP_C_terminal"/>
    <property type="match status" value="1"/>
</dbReference>
<dbReference type="EMBL" id="SIDB01000001">
    <property type="protein sequence ID" value="KAI3438820.1"/>
    <property type="molecule type" value="Genomic_DNA"/>
</dbReference>
<evidence type="ECO:0000256" key="6">
    <source>
        <dbReference type="SAM" id="MobiDB-lite"/>
    </source>
</evidence>
<feature type="region of interest" description="Disordered" evidence="6">
    <location>
        <begin position="1"/>
        <end position="104"/>
    </location>
</feature>
<dbReference type="GO" id="GO:0007020">
    <property type="term" value="P:microtubule nucleation"/>
    <property type="evidence" value="ECO:0007669"/>
    <property type="project" value="InterPro"/>
</dbReference>
<feature type="compositionally biased region" description="Low complexity" evidence="6">
    <location>
        <begin position="7"/>
        <end position="16"/>
    </location>
</feature>
<accession>A0A9D4Z2F5</accession>
<evidence type="ECO:0000256" key="1">
    <source>
        <dbReference type="ARBA" id="ARBA00010337"/>
    </source>
</evidence>
<feature type="region of interest" description="Disordered" evidence="6">
    <location>
        <begin position="656"/>
        <end position="678"/>
    </location>
</feature>
<dbReference type="Proteomes" id="UP001055712">
    <property type="component" value="Unassembled WGS sequence"/>
</dbReference>
<evidence type="ECO:0000256" key="2">
    <source>
        <dbReference type="ARBA" id="ARBA00022490"/>
    </source>
</evidence>
<feature type="compositionally biased region" description="Low complexity" evidence="6">
    <location>
        <begin position="472"/>
        <end position="481"/>
    </location>
</feature>
<evidence type="ECO:0000313" key="9">
    <source>
        <dbReference type="EMBL" id="KAI3438820.1"/>
    </source>
</evidence>
<comment type="similarity">
    <text evidence="1 5">Belongs to the TUBGCP family.</text>
</comment>
<evidence type="ECO:0000313" key="10">
    <source>
        <dbReference type="Proteomes" id="UP001055712"/>
    </source>
</evidence>
<evidence type="ECO:0000259" key="7">
    <source>
        <dbReference type="Pfam" id="PF04130"/>
    </source>
</evidence>
<comment type="caution">
    <text evidence="9">The sequence shown here is derived from an EMBL/GenBank/DDBJ whole genome shotgun (WGS) entry which is preliminary data.</text>
</comment>
<sequence length="998" mass="108930">MNRGSDGAAFAPGAAGQPTASNLPPHLARPEVRAALEATRAKFAMQQQQQQNGSSGLGATLPASAYQQQQQQQQGSIPAGRGPAIAAGRSTEQQQQQQQQQAGAYRVNPMFGEAAVLSPDKKVDREYTPRLADAICTPSLDALVPGASLPPVGDLFADQPELPLSAEAVQHTAPKLPDWDTQRASLTGRSLWDEAVAHSRAGGAAKEDDSKPQVLETYPPHVQESLLVDDLLSAFMGENGSYVRAKLLHAPGGTRLGFEVVGRGQLEAALQEMTARMLPLCEYAAVIQRFVETRRRYAWGLVCQALAGAMRHVLQDWHLMVAQLEHQLRSGKLTLHALWYYVQPPMSALKLVASLAAEASFGRLRGAGLLDLLHSRCAAAMGDAAAHRLALRLLKAAAEPYFSMLERWLCEGAVDDPYAEFMVVQDASIQRESLNADNQSAFWHDRYTLRLVYAPATAEGPEQPPPTPALGQQQPMQQQGRHPPPQQYDVPAFLMRQRDLILNTGKYLNVMRECGTKPPHTLPLGTRLEYDEGSKCVLAIKDAHTTASSAAMELLRRRENLAGGLAVLKRYFLAAQGDMLLHLMDAAEPELHAFVGNVPLLQLQSLLDSAVRGSSAASDPAAARLAVAFDHRSILNMLIANQQALALVPGAEASSKTPFSKLKPTTPAPMTASERNNIGKKRSARESFMLSYEVPWPLSIAAPQAALAQYQMVFRHIFELKWVERELTRVAALYQQTAGLANRRVRMRRASLGGGSRLSGGGGDQLSEALAQSCAACQLMTHFFRQYLMYVTFEVMEPLWAAFEAKLQTASSLDEIVEQHKAFLRRLMKGCLLSRKVVVLRALLGLKDLALRFVRLSDDTASLKWDALEEEAEQKCMGTGRKAEGRREQRLLKTSLARAQLELQLSRPEVAAGIRDLRTKFLAKAGEFMAALADAHRTAHSERSDTREELESLLNLMSRLDFNGYFSAQPPPAARPAPAAGLASGGGDRMTVRFGAAA</sequence>
<proteinExistence type="inferred from homology"/>
<feature type="compositionally biased region" description="Low complexity" evidence="6">
    <location>
        <begin position="67"/>
        <end position="101"/>
    </location>
</feature>
<keyword evidence="3 5" id="KW-0493">Microtubule</keyword>
<keyword evidence="4 5" id="KW-0206">Cytoskeleton</keyword>
<comment type="subcellular location">
    <subcellularLocation>
        <location evidence="5">Cytoplasm</location>
        <location evidence="5">Cytoskeleton</location>
        <location evidence="5">Microtubule organizing center</location>
    </subcellularLocation>
</comment>
<evidence type="ECO:0000256" key="4">
    <source>
        <dbReference type="ARBA" id="ARBA00023212"/>
    </source>
</evidence>
<dbReference type="GO" id="GO:0043015">
    <property type="term" value="F:gamma-tubulin binding"/>
    <property type="evidence" value="ECO:0007669"/>
    <property type="project" value="InterPro"/>
</dbReference>
<organism evidence="9 10">
    <name type="scientific">Chlorella vulgaris</name>
    <name type="common">Green alga</name>
    <dbReference type="NCBI Taxonomy" id="3077"/>
    <lineage>
        <taxon>Eukaryota</taxon>
        <taxon>Viridiplantae</taxon>
        <taxon>Chlorophyta</taxon>
        <taxon>core chlorophytes</taxon>
        <taxon>Trebouxiophyceae</taxon>
        <taxon>Chlorellales</taxon>
        <taxon>Chlorellaceae</taxon>
        <taxon>Chlorella clade</taxon>
        <taxon>Chlorella</taxon>
    </lineage>
</organism>
<gene>
    <name evidence="9" type="ORF">D9Q98_001237</name>
</gene>
<feature type="domain" description="Gamma tubulin complex component C-terminal" evidence="7">
    <location>
        <begin position="563"/>
        <end position="966"/>
    </location>
</feature>
<dbReference type="Pfam" id="PF17681">
    <property type="entry name" value="GCP_N_terminal"/>
    <property type="match status" value="1"/>
</dbReference>
<dbReference type="InterPro" id="IPR041470">
    <property type="entry name" value="GCP_N"/>
</dbReference>
<dbReference type="AlphaFoldDB" id="A0A9D4Z2F5"/>
<keyword evidence="10" id="KW-1185">Reference proteome</keyword>
<feature type="region of interest" description="Disordered" evidence="6">
    <location>
        <begin position="457"/>
        <end position="487"/>
    </location>
</feature>
<dbReference type="GO" id="GO:0051225">
    <property type="term" value="P:spindle assembly"/>
    <property type="evidence" value="ECO:0007669"/>
    <property type="project" value="TreeGrafter"/>
</dbReference>
<dbReference type="GO" id="GO:0031122">
    <property type="term" value="P:cytoplasmic microtubule organization"/>
    <property type="evidence" value="ECO:0007669"/>
    <property type="project" value="TreeGrafter"/>
</dbReference>
<dbReference type="Gene3D" id="1.20.120.1900">
    <property type="entry name" value="Gamma-tubulin complex, C-terminal domain"/>
    <property type="match status" value="1"/>
</dbReference>
<dbReference type="OrthoDB" id="2192946at2759"/>
<dbReference type="GO" id="GO:0000930">
    <property type="term" value="C:gamma-tubulin complex"/>
    <property type="evidence" value="ECO:0007669"/>
    <property type="project" value="TreeGrafter"/>
</dbReference>
<name>A0A9D4Z2F5_CHLVU</name>
<protein>
    <recommendedName>
        <fullName evidence="5">Gamma-tubulin complex component</fullName>
    </recommendedName>
</protein>
<feature type="domain" description="Gamma tubulin complex component protein N-terminal" evidence="8">
    <location>
        <begin position="228"/>
        <end position="556"/>
    </location>
</feature>
<dbReference type="PANTHER" id="PTHR19302">
    <property type="entry name" value="GAMMA TUBULIN COMPLEX PROTEIN"/>
    <property type="match status" value="1"/>
</dbReference>
<dbReference type="InterPro" id="IPR007259">
    <property type="entry name" value="GCP"/>
</dbReference>